<feature type="non-terminal residue" evidence="1">
    <location>
        <position position="1"/>
    </location>
</feature>
<dbReference type="PRINTS" id="PR02045">
    <property type="entry name" value="F138DOMAIN"/>
</dbReference>
<organism evidence="1">
    <name type="scientific">Macaca mulatta</name>
    <name type="common">Rhesus macaque</name>
    <dbReference type="NCBI Taxonomy" id="9544"/>
    <lineage>
        <taxon>Eukaryota</taxon>
        <taxon>Metazoa</taxon>
        <taxon>Chordata</taxon>
        <taxon>Craniata</taxon>
        <taxon>Vertebrata</taxon>
        <taxon>Euteleostomi</taxon>
        <taxon>Mammalia</taxon>
        <taxon>Eutheria</taxon>
        <taxon>Euarchontoglires</taxon>
        <taxon>Primates</taxon>
        <taxon>Haplorrhini</taxon>
        <taxon>Catarrhini</taxon>
        <taxon>Cercopithecidae</taxon>
        <taxon>Cercopithecinae</taxon>
        <taxon>Macaca</taxon>
    </lineage>
</organism>
<name>G7MP35_MACMU</name>
<feature type="non-terminal residue" evidence="1">
    <location>
        <position position="157"/>
    </location>
</feature>
<dbReference type="Proteomes" id="UP000013456">
    <property type="component" value="Chromosome 3"/>
</dbReference>
<dbReference type="AlphaFoldDB" id="G7MP35"/>
<dbReference type="PANTHER" id="PTHR46254">
    <property type="entry name" value="PROTEIN GVQW1-RELATED"/>
    <property type="match status" value="1"/>
</dbReference>
<gene>
    <name evidence="1" type="ORF">EGK_13646</name>
</gene>
<proteinExistence type="predicted"/>
<evidence type="ECO:0000313" key="1">
    <source>
        <dbReference type="EMBL" id="EHH17280.1"/>
    </source>
</evidence>
<sequence length="157" mass="16847">CHHVRLIFVFLIETGFHHVGQAGLKLAISNDPPASASQSAGITGVSHCAQPPLLCLIGPFSIFFFFLRRSFTLVAQAGVQWHDLGSLQPPPPGFKRFSCLNLPSSWDYRHAPPHPATLVFLVETGFLHVGQAGLELWTSGDPLASASQNAGITGVSH</sequence>
<dbReference type="PANTHER" id="PTHR46254:SF3">
    <property type="entry name" value="SECRETED PROTEIN"/>
    <property type="match status" value="1"/>
</dbReference>
<reference evidence="1" key="1">
    <citation type="journal article" date="2011" name="Nat. Biotechnol.">
        <title>Genome sequencing and comparison of two nonhuman primate animal models, the cynomolgus and Chinese rhesus macaques.</title>
        <authorList>
            <person name="Yan G."/>
            <person name="Zhang G."/>
            <person name="Fang X."/>
            <person name="Zhang Y."/>
            <person name="Li C."/>
            <person name="Ling F."/>
            <person name="Cooper D.N."/>
            <person name="Li Q."/>
            <person name="Li Y."/>
            <person name="van Gool A.J."/>
            <person name="Du H."/>
            <person name="Chen J."/>
            <person name="Chen R."/>
            <person name="Zhang P."/>
            <person name="Huang Z."/>
            <person name="Thompson J.R."/>
            <person name="Meng Y."/>
            <person name="Bai Y."/>
            <person name="Wang J."/>
            <person name="Zhuo M."/>
            <person name="Wang T."/>
            <person name="Huang Y."/>
            <person name="Wei L."/>
            <person name="Li J."/>
            <person name="Wang Z."/>
            <person name="Hu H."/>
            <person name="Yang P."/>
            <person name="Le L."/>
            <person name="Stenson P.D."/>
            <person name="Li B."/>
            <person name="Liu X."/>
            <person name="Ball E.V."/>
            <person name="An N."/>
            <person name="Huang Q."/>
            <person name="Zhang Y."/>
            <person name="Fan W."/>
            <person name="Zhang X."/>
            <person name="Li Y."/>
            <person name="Wang W."/>
            <person name="Katze M.G."/>
            <person name="Su B."/>
            <person name="Nielsen R."/>
            <person name="Yang H."/>
            <person name="Wang J."/>
            <person name="Wang X."/>
            <person name="Wang J."/>
        </authorList>
    </citation>
    <scope>NUCLEOTIDE SEQUENCE [LARGE SCALE GENOMIC DNA]</scope>
    <source>
        <strain evidence="1">CR-5</strain>
    </source>
</reference>
<accession>G7MP35</accession>
<protein>
    <submittedName>
        <fullName evidence="1">Uncharacterized protein</fullName>
    </submittedName>
</protein>
<dbReference type="EMBL" id="CM001255">
    <property type="protein sequence ID" value="EHH17280.1"/>
    <property type="molecule type" value="Genomic_DNA"/>
</dbReference>